<evidence type="ECO:0000256" key="1">
    <source>
        <dbReference type="ARBA" id="ARBA00010556"/>
    </source>
</evidence>
<dbReference type="Proteomes" id="UP000190541">
    <property type="component" value="Unassembled WGS sequence"/>
</dbReference>
<gene>
    <name evidence="4" type="ORF">SAMN05660226_00240</name>
</gene>
<keyword evidence="5" id="KW-1185">Reference proteome</keyword>
<dbReference type="GO" id="GO:0004866">
    <property type="term" value="F:endopeptidase inhibitor activity"/>
    <property type="evidence" value="ECO:0007669"/>
    <property type="project" value="InterPro"/>
</dbReference>
<dbReference type="InterPro" id="IPR001599">
    <property type="entry name" value="Macroglobln_a2"/>
</dbReference>
<feature type="signal peptide" evidence="2">
    <location>
        <begin position="1"/>
        <end position="27"/>
    </location>
</feature>
<evidence type="ECO:0000313" key="5">
    <source>
        <dbReference type="Proteomes" id="UP000190541"/>
    </source>
</evidence>
<comment type="similarity">
    <text evidence="1">Belongs to the protease inhibitor I39 (alpha-2-macroglobulin) family. Bacterial alpha-2-macroglobulin subfamily.</text>
</comment>
<dbReference type="InterPro" id="IPR002890">
    <property type="entry name" value="MG2"/>
</dbReference>
<reference evidence="4 5" key="1">
    <citation type="submission" date="2017-02" db="EMBL/GenBank/DDBJ databases">
        <authorList>
            <person name="Peterson S.W."/>
        </authorList>
    </citation>
    <scope>NUCLEOTIDE SEQUENCE [LARGE SCALE GENOMIC DNA]</scope>
    <source>
        <strain evidence="4 5">DSM 22899</strain>
    </source>
</reference>
<evidence type="ECO:0000313" key="4">
    <source>
        <dbReference type="EMBL" id="SKB27236.1"/>
    </source>
</evidence>
<dbReference type="Pfam" id="PF00207">
    <property type="entry name" value="A2M"/>
    <property type="match status" value="1"/>
</dbReference>
<dbReference type="STRING" id="623280.SAMN05660226_00240"/>
<proteinExistence type="inferred from homology"/>
<sequence length="2029" mass="227136">MRDSNSSIMIRSIFLSFLLFSTMASMAQRPPETTSIQQKWQQIDSLVQKGRPESAAAIARKILTEAQKEGLAPHAIKAQLFLMGADERIQENSTIRNIQRIDSIIRISEGAEKAIWQSINAELYWQYYQRNRWTILGRTPIAGAPPADISVWDAGTFIAKASDLYQASILDSEPLKAIPIAQYVPLIAEGENTRHLRPTLYDFLAFRAIAFFENEEKDITQPAYQFQIDGTLWFEPVDRFAEVKVNPAQPASLHFRALHTYQQVLDFHRHDEQPDALIDADLHRLAFVHRYSVHPQKDSLYLRALTLLEQRYPNNPAAAQASFSIIQWLYNNRLRHTEETTDLRVLNRRLDTLIARFPGSEGAVNATRLRHELTTPSLSLQTEEVVLPAENSKALITYRNLDKVYLNLYSITPPIDANQRQLSDAEQAEIRQKQPLRSWEQALPAAADHDEHRAELKIEPLPAGSYVLVASATPISQTSKNIVHAAPFQVSSLSAVTNTGADGNWLFALHRKSGMPLHGAKVVYWTSNWNNERKAYQHTKLGETTTDDTGKAAIPDAGTKQAAPYGASHTRVTGISLIHHADSLKLPGYYHFTRDNNKQPENREHAFFFTDRSIYRPGQSIYFKGILVAYNTANKISNVLPNKQAKVTLYDVNGQEVTTLDVTTNDYGSFSGHFTAPEHGLTGQMRLGNDQGSAYFAVEEYKRPRFKVSFDTLKTGIALNQEVMVSGKAQAYAGNAVSGAEVRYRVVRRARFPYFWTFYRWGQPHSPDMEIASGTSTTDAEGTFDVAFTTIPDKQLNPETFPVFTYTVYADVTDINGETQRSSIGVNAGYRSLQLTASIDEQLDLHQQQQLHIHTQNLNGIPAPAEVAIAVRPLRFPGKLYRKRLWEKPDQHLMSEAEFRAAFPDDEYNDEADYLQWAPGDTLWSASLNTEKTNMVELPAKIWKQEGWHVIELTTSDPLGNAITEKKYIYAVDTGKQARTQANLLVFSNKTSLKPGESLRIAVKTGSDSTYVLETGTDTAPAITAFSTSRLIDRRISEKDRGGIAFSWLYVYNNRVYTASQQIMVPWSDRDLHLEWATHRDKLLPGEAEEWHLTIKGDKKEQVAAELLAGLYDASLDALNHHQWHWNTLRETTFLTSYWNTSSGFGQSLGSGWQNDLQAPLPDGYTKRYDELDGLARSIYPGGRMALRGMAGAFEMAAAPALQSKAADGVAVEEVAAAGQEHTIGYSDSIPGEASPSPQAEAIPLRANLQETAFFFPHLQTDAEGNVSFKFTMPEALTEWKLMAFAHTADWKTGYLEGKVKTQKDLMVMPNLPRFVRQGDAVRISAKISNVSAVDLKGTASLVLLDATTFEPITGLSDTIPPKDFVVNANQSSTADWMLHIPADLFNPIVVRVTAKAGNFTDGEEHTLPVLTNRMLVTETLPLPIRGNESRTFELEKLQQPASDTHTNHALTVEFTGNPAWYAVQALPYLMDYPLECAEQVFNRLYANALAAHIVAQAPRVKAIFDQWKGSDTTALLSNLEKNQELKSALLEETPWVMEAKDEGEQKRRIAQLFDSHQLAQGLQQHAVKLADMQLPDGSFPWFRGMQSDRYITQYIATGIARLRHLGIAAAQSEVVDGILTRAVGFLDRQLKANYDTLLAKKANLESQHIAPIHIQQLYLRSLLSDLAIPTESQAAYGYYASQAVTYWPQFNPYLKGQVALVLSRRDNAGAAAEIITSLRETAINHPELGMYWKSMPRGYWWHEAPIEAQALLIEAFGEVGRDTKTVDDLKVWLLKQKQTQHWNTTKATADAIYALLLQGSDWLVNEPAVTIALGKETIRTADVSTETGTGYFKKRFDGDAITPDMGKITATVNKATNEGVAWGAVYWQYFEDLDKLSATANAQEAGTPLSLRKQLFIERNTAHGPVLEEINETNMLRVGDKVNVRIELRVDRDMAYVHLKDMRAACFEPANVLSGHRYQAGLGYYESTRDVATNFFFDYLRKGTYVFEYPVVVSQAGDFSNGVSTIQCLYAPEFGSHSAGIRVRVTGE</sequence>
<dbReference type="PANTHER" id="PTHR40094">
    <property type="entry name" value="ALPHA-2-MACROGLOBULIN HOMOLOG"/>
    <property type="match status" value="1"/>
</dbReference>
<dbReference type="Gene3D" id="1.50.10.20">
    <property type="match status" value="1"/>
</dbReference>
<dbReference type="InterPro" id="IPR008930">
    <property type="entry name" value="Terpenoid_cyclase/PrenylTrfase"/>
</dbReference>
<organism evidence="4 5">
    <name type="scientific">Parapedobacter luteus</name>
    <dbReference type="NCBI Taxonomy" id="623280"/>
    <lineage>
        <taxon>Bacteria</taxon>
        <taxon>Pseudomonadati</taxon>
        <taxon>Bacteroidota</taxon>
        <taxon>Sphingobacteriia</taxon>
        <taxon>Sphingobacteriales</taxon>
        <taxon>Sphingobacteriaceae</taxon>
        <taxon>Parapedobacter</taxon>
    </lineage>
</organism>
<evidence type="ECO:0000259" key="3">
    <source>
        <dbReference type="SMART" id="SM01360"/>
    </source>
</evidence>
<dbReference type="Gene3D" id="2.60.40.1930">
    <property type="match status" value="1"/>
</dbReference>
<dbReference type="SMART" id="SM01360">
    <property type="entry name" value="A2M"/>
    <property type="match status" value="1"/>
</dbReference>
<protein>
    <submittedName>
        <fullName evidence="4">MG2 domain-containing protein</fullName>
    </submittedName>
</protein>
<dbReference type="Pfam" id="PF01835">
    <property type="entry name" value="MG2"/>
    <property type="match status" value="1"/>
</dbReference>
<feature type="chain" id="PRO_5013182504" evidence="2">
    <location>
        <begin position="28"/>
        <end position="2029"/>
    </location>
</feature>
<dbReference type="EMBL" id="FUYS01000001">
    <property type="protein sequence ID" value="SKB27236.1"/>
    <property type="molecule type" value="Genomic_DNA"/>
</dbReference>
<keyword evidence="2" id="KW-0732">Signal</keyword>
<dbReference type="InterPro" id="IPR041246">
    <property type="entry name" value="Bact_MG10"/>
</dbReference>
<name>A0A1T4ZWZ9_9SPHI</name>
<accession>A0A1T4ZWZ9</accession>
<dbReference type="OrthoDB" id="9767116at2"/>
<dbReference type="InterPro" id="IPR051802">
    <property type="entry name" value="YfhM-like"/>
</dbReference>
<dbReference type="SUPFAM" id="SSF48239">
    <property type="entry name" value="Terpenoid cyclases/Protein prenyltransferases"/>
    <property type="match status" value="1"/>
</dbReference>
<dbReference type="Pfam" id="PF17973">
    <property type="entry name" value="bMG10"/>
    <property type="match status" value="1"/>
</dbReference>
<dbReference type="PANTHER" id="PTHR40094:SF1">
    <property type="entry name" value="UBIQUITIN DOMAIN-CONTAINING PROTEIN"/>
    <property type="match status" value="1"/>
</dbReference>
<feature type="domain" description="Alpha-2-macroglobulin" evidence="3">
    <location>
        <begin position="1252"/>
        <end position="1342"/>
    </location>
</feature>
<evidence type="ECO:0000256" key="2">
    <source>
        <dbReference type="SAM" id="SignalP"/>
    </source>
</evidence>